<evidence type="ECO:0000313" key="1">
    <source>
        <dbReference type="EMBL" id="MDC8016065.1"/>
    </source>
</evidence>
<name>A0A9X4BJ78_9GAMM</name>
<dbReference type="EMBL" id="JAOVZO020000023">
    <property type="protein sequence ID" value="MDC8016065.1"/>
    <property type="molecule type" value="Genomic_DNA"/>
</dbReference>
<sequence length="89" mass="9703">MHEPFDAQSDPPGEIESAVIGYLRSHPDAADTLDGIVGWWLPRQRYETQRTRIEAVLSALVARGLLRVSGLPGGAELYALKEPPTTPPP</sequence>
<dbReference type="Proteomes" id="UP001139971">
    <property type="component" value="Unassembled WGS sequence"/>
</dbReference>
<organism evidence="1 2">
    <name type="scientific">Tahibacter soli</name>
    <dbReference type="NCBI Taxonomy" id="2983605"/>
    <lineage>
        <taxon>Bacteria</taxon>
        <taxon>Pseudomonadati</taxon>
        <taxon>Pseudomonadota</taxon>
        <taxon>Gammaproteobacteria</taxon>
        <taxon>Lysobacterales</taxon>
        <taxon>Rhodanobacteraceae</taxon>
        <taxon>Tahibacter</taxon>
    </lineage>
</organism>
<accession>A0A9X4BJ78</accession>
<gene>
    <name evidence="1" type="ORF">OD750_026365</name>
</gene>
<protein>
    <recommendedName>
        <fullName evidence="3">DUF3253 domain-containing protein</fullName>
    </recommendedName>
</protein>
<comment type="caution">
    <text evidence="1">The sequence shown here is derived from an EMBL/GenBank/DDBJ whole genome shotgun (WGS) entry which is preliminary data.</text>
</comment>
<evidence type="ECO:0000313" key="2">
    <source>
        <dbReference type="Proteomes" id="UP001139971"/>
    </source>
</evidence>
<dbReference type="AlphaFoldDB" id="A0A9X4BJ78"/>
<dbReference type="RefSeq" id="WP_263542647.1">
    <property type="nucleotide sequence ID" value="NZ_JAOVZO020000023.1"/>
</dbReference>
<keyword evidence="2" id="KW-1185">Reference proteome</keyword>
<proteinExistence type="predicted"/>
<reference evidence="1" key="1">
    <citation type="submission" date="2023-02" db="EMBL/GenBank/DDBJ databases">
        <title>Tahibacter soli sp. nov. isolated from soil.</title>
        <authorList>
            <person name="Baek J.H."/>
            <person name="Lee J.K."/>
            <person name="Choi D.G."/>
            <person name="Jeon C.O."/>
        </authorList>
    </citation>
    <scope>NUCLEOTIDE SEQUENCE</scope>
    <source>
        <strain evidence="1">BL</strain>
    </source>
</reference>
<evidence type="ECO:0008006" key="3">
    <source>
        <dbReference type="Google" id="ProtNLM"/>
    </source>
</evidence>